<evidence type="ECO:0000256" key="2">
    <source>
        <dbReference type="ARBA" id="ARBA00008424"/>
    </source>
</evidence>
<dbReference type="KEGG" id="fli:Fleli_0590"/>
<reference evidence="5" key="1">
    <citation type="submission" date="2012-06" db="EMBL/GenBank/DDBJ databases">
        <title>The complete genome of Flexibacter litoralis DSM 6794.</title>
        <authorList>
            <person name="Lucas S."/>
            <person name="Copeland A."/>
            <person name="Lapidus A."/>
            <person name="Glavina del Rio T."/>
            <person name="Dalin E."/>
            <person name="Tice H."/>
            <person name="Bruce D."/>
            <person name="Goodwin L."/>
            <person name="Pitluck S."/>
            <person name="Peters L."/>
            <person name="Ovchinnikova G."/>
            <person name="Lu M."/>
            <person name="Kyrpides N."/>
            <person name="Mavromatis K."/>
            <person name="Ivanova N."/>
            <person name="Brettin T."/>
            <person name="Detter J.C."/>
            <person name="Han C."/>
            <person name="Larimer F."/>
            <person name="Land M."/>
            <person name="Hauser L."/>
            <person name="Markowitz V."/>
            <person name="Cheng J.-F."/>
            <person name="Hugenholtz P."/>
            <person name="Woyke T."/>
            <person name="Wu D."/>
            <person name="Spring S."/>
            <person name="Lang E."/>
            <person name="Kopitz M."/>
            <person name="Brambilla E."/>
            <person name="Klenk H.-P."/>
            <person name="Eisen J.A."/>
        </authorList>
    </citation>
    <scope>NUCLEOTIDE SEQUENCE [LARGE SCALE GENOMIC DNA]</scope>
    <source>
        <strain evidence="5">ATCC 23117 / DSM 6794 / NBRC 15988 / NCIMB 1366 / Sio-4</strain>
    </source>
</reference>
<evidence type="ECO:0000313" key="5">
    <source>
        <dbReference type="Proteomes" id="UP000006054"/>
    </source>
</evidence>
<proteinExistence type="inferred from homology"/>
<sequence>MGRYQEVEDLITQLKEDFSKFYDKENQAAGTRIRKGMQDLKKLAQEIRTEVQETKNKRTEAAKK</sequence>
<accession>I4AGH1</accession>
<comment type="function">
    <text evidence="1">Might have a role analogous to that of eukaryotic histone proteins.</text>
</comment>
<dbReference type="InterPro" id="IPR010886">
    <property type="entry name" value="Hc1"/>
</dbReference>
<evidence type="ECO:0000256" key="3">
    <source>
        <dbReference type="SAM" id="Coils"/>
    </source>
</evidence>
<keyword evidence="5" id="KW-1185">Reference proteome</keyword>
<dbReference type="EMBL" id="CP003345">
    <property type="protein sequence ID" value="AFM03056.1"/>
    <property type="molecule type" value="Genomic_DNA"/>
</dbReference>
<dbReference type="STRING" id="880071.Fleli_0590"/>
<evidence type="ECO:0008006" key="6">
    <source>
        <dbReference type="Google" id="ProtNLM"/>
    </source>
</evidence>
<feature type="coiled-coil region" evidence="3">
    <location>
        <begin position="37"/>
        <end position="64"/>
    </location>
</feature>
<organism evidence="4 5">
    <name type="scientific">Bernardetia litoralis (strain ATCC 23117 / DSM 6794 / NBRC 15988 / NCIMB 1366 / Fx l1 / Sio-4)</name>
    <name type="common">Flexibacter litoralis</name>
    <dbReference type="NCBI Taxonomy" id="880071"/>
    <lineage>
        <taxon>Bacteria</taxon>
        <taxon>Pseudomonadati</taxon>
        <taxon>Bacteroidota</taxon>
        <taxon>Cytophagia</taxon>
        <taxon>Cytophagales</taxon>
        <taxon>Bernardetiaceae</taxon>
        <taxon>Bernardetia</taxon>
    </lineage>
</organism>
<dbReference type="AlphaFoldDB" id="I4AGH1"/>
<name>I4AGH1_BERLS</name>
<evidence type="ECO:0000256" key="1">
    <source>
        <dbReference type="ARBA" id="ARBA00002333"/>
    </source>
</evidence>
<evidence type="ECO:0000313" key="4">
    <source>
        <dbReference type="EMBL" id="AFM03056.1"/>
    </source>
</evidence>
<dbReference type="eggNOG" id="ENOG5032Y0S">
    <property type="taxonomic scope" value="Bacteria"/>
</dbReference>
<dbReference type="Pfam" id="PF07432">
    <property type="entry name" value="Hc1"/>
    <property type="match status" value="1"/>
</dbReference>
<gene>
    <name evidence="4" type="ordered locus">Fleli_0590</name>
</gene>
<dbReference type="Proteomes" id="UP000006054">
    <property type="component" value="Chromosome"/>
</dbReference>
<dbReference type="RefSeq" id="WP_014796516.1">
    <property type="nucleotide sequence ID" value="NC_018018.1"/>
</dbReference>
<protein>
    <recommendedName>
        <fullName evidence="6">Histone H1-like protein Hc1</fullName>
    </recommendedName>
</protein>
<comment type="similarity">
    <text evidence="2">Belongs to the histone H1/H5 family. HCT subfamily.</text>
</comment>
<dbReference type="GO" id="GO:0003677">
    <property type="term" value="F:DNA binding"/>
    <property type="evidence" value="ECO:0007669"/>
    <property type="project" value="InterPro"/>
</dbReference>
<dbReference type="HOGENOM" id="CLU_205101_0_0_10"/>
<keyword evidence="3" id="KW-0175">Coiled coil</keyword>
<dbReference type="OrthoDB" id="9808717at2"/>
<dbReference type="GO" id="GO:0030527">
    <property type="term" value="F:structural constituent of chromatin"/>
    <property type="evidence" value="ECO:0007669"/>
    <property type="project" value="InterPro"/>
</dbReference>